<proteinExistence type="predicted"/>
<dbReference type="RefSeq" id="XP_019035137.1">
    <property type="nucleotide sequence ID" value="XM_019172195.1"/>
</dbReference>
<evidence type="ECO:0000313" key="2">
    <source>
        <dbReference type="EMBL" id="ODO08280.1"/>
    </source>
</evidence>
<feature type="compositionally biased region" description="Low complexity" evidence="1">
    <location>
        <begin position="32"/>
        <end position="42"/>
    </location>
</feature>
<dbReference type="InterPro" id="IPR047180">
    <property type="entry name" value="HoxX-like"/>
</dbReference>
<reference evidence="2 3" key="1">
    <citation type="submission" date="2016-06" db="EMBL/GenBank/DDBJ databases">
        <title>Evolution of pathogenesis and genome organization in the Tremellales.</title>
        <authorList>
            <person name="Cuomo C."/>
            <person name="Litvintseva A."/>
            <person name="Heitman J."/>
            <person name="Chen Y."/>
            <person name="Sun S."/>
            <person name="Springer D."/>
            <person name="Dromer F."/>
            <person name="Young S."/>
            <person name="Zeng Q."/>
            <person name="Chapman S."/>
            <person name="Gujja S."/>
            <person name="Saif S."/>
            <person name="Birren B."/>
        </authorList>
    </citation>
    <scope>NUCLEOTIDE SEQUENCE [LARGE SCALE GENOMIC DNA]</scope>
    <source>
        <strain evidence="2 3">CBS 7118</strain>
    </source>
</reference>
<gene>
    <name evidence="2" type="ORF">L198_00003</name>
</gene>
<comment type="caution">
    <text evidence="2">The sequence shown here is derived from an EMBL/GenBank/DDBJ whole genome shotgun (WGS) entry which is preliminary data.</text>
</comment>
<dbReference type="OrthoDB" id="10453299at2759"/>
<dbReference type="GeneID" id="30189218"/>
<evidence type="ECO:0000256" key="1">
    <source>
        <dbReference type="SAM" id="MobiDB-lite"/>
    </source>
</evidence>
<dbReference type="PANTHER" id="PTHR43388:SF1">
    <property type="entry name" value="HYDROGENASE MATURATION FACTOR HOXX"/>
    <property type="match status" value="1"/>
</dbReference>
<evidence type="ECO:0000313" key="3">
    <source>
        <dbReference type="Proteomes" id="UP000094819"/>
    </source>
</evidence>
<dbReference type="AlphaFoldDB" id="A0A1E3K552"/>
<accession>A0A1E3K552</accession>
<dbReference type="EMBL" id="AWGH01000001">
    <property type="protein sequence ID" value="ODO08280.1"/>
    <property type="molecule type" value="Genomic_DNA"/>
</dbReference>
<name>A0A1E3K552_9TREE</name>
<sequence length="145" mass="16506">MASSTARLAPAGRPPSLEDFFISAVQTILSSSSTNAPYSSAPWARSTKSERSTNDKPLVVAMAEAKVCYFNTTRTFPPLHHFRQEELSQMLLELFYPIQPERYHSRRYKFVRKSKAGSTPARYVVHGKERRQYEEDKAEFDDAPG</sequence>
<feature type="region of interest" description="Disordered" evidence="1">
    <location>
        <begin position="32"/>
        <end position="54"/>
    </location>
</feature>
<dbReference type="Proteomes" id="UP000094819">
    <property type="component" value="Unassembled WGS sequence"/>
</dbReference>
<organism evidence="2 3">
    <name type="scientific">Cryptococcus wingfieldii CBS 7118</name>
    <dbReference type="NCBI Taxonomy" id="1295528"/>
    <lineage>
        <taxon>Eukaryota</taxon>
        <taxon>Fungi</taxon>
        <taxon>Dikarya</taxon>
        <taxon>Basidiomycota</taxon>
        <taxon>Agaricomycotina</taxon>
        <taxon>Tremellomycetes</taxon>
        <taxon>Tremellales</taxon>
        <taxon>Cryptococcaceae</taxon>
        <taxon>Cryptococcus</taxon>
    </lineage>
</organism>
<dbReference type="PANTHER" id="PTHR43388">
    <property type="entry name" value="HYDROGENASE MATURATION FACTOR HOXX"/>
    <property type="match status" value="1"/>
</dbReference>
<keyword evidence="3" id="KW-1185">Reference proteome</keyword>
<protein>
    <submittedName>
        <fullName evidence="2">Uncharacterized protein</fullName>
    </submittedName>
</protein>